<dbReference type="AlphaFoldDB" id="A0A380TFK6"/>
<protein>
    <submittedName>
        <fullName evidence="2">Uncharacterized protein</fullName>
    </submittedName>
</protein>
<evidence type="ECO:0000256" key="1">
    <source>
        <dbReference type="SAM" id="MobiDB-lite"/>
    </source>
</evidence>
<sequence>MPRKPNYHADRMERERAKAAKRAKRDEARSERTAKNKTGQDEGTEAQAEASPREDQ</sequence>
<accession>A0A380TFK6</accession>
<organism evidence="2">
    <name type="scientific">metagenome</name>
    <dbReference type="NCBI Taxonomy" id="256318"/>
    <lineage>
        <taxon>unclassified sequences</taxon>
        <taxon>metagenomes</taxon>
    </lineage>
</organism>
<gene>
    <name evidence="2" type="ORF">DF3PB_350013</name>
</gene>
<proteinExistence type="predicted"/>
<feature type="region of interest" description="Disordered" evidence="1">
    <location>
        <begin position="1"/>
        <end position="56"/>
    </location>
</feature>
<reference evidence="2" key="1">
    <citation type="submission" date="2018-07" db="EMBL/GenBank/DDBJ databases">
        <authorList>
            <person name="Quirk P.G."/>
            <person name="Krulwich T.A."/>
        </authorList>
    </citation>
    <scope>NUCLEOTIDE SEQUENCE</scope>
</reference>
<dbReference type="EMBL" id="UIDG01000279">
    <property type="protein sequence ID" value="SUS06938.1"/>
    <property type="molecule type" value="Genomic_DNA"/>
</dbReference>
<feature type="compositionally biased region" description="Basic and acidic residues" evidence="1">
    <location>
        <begin position="7"/>
        <end position="40"/>
    </location>
</feature>
<name>A0A380TFK6_9ZZZZ</name>
<evidence type="ECO:0000313" key="2">
    <source>
        <dbReference type="EMBL" id="SUS06938.1"/>
    </source>
</evidence>